<name>A0A2J6S8P7_HYAVF</name>
<evidence type="ECO:0008006" key="8">
    <source>
        <dbReference type="Google" id="ProtNLM"/>
    </source>
</evidence>
<dbReference type="PANTHER" id="PTHR23294:SF59">
    <property type="entry name" value="UNC93-LIKE PROTEIN C922.05C"/>
    <property type="match status" value="1"/>
</dbReference>
<feature type="transmembrane region" description="Helical" evidence="5">
    <location>
        <begin position="349"/>
        <end position="375"/>
    </location>
</feature>
<feature type="transmembrane region" description="Helical" evidence="5">
    <location>
        <begin position="387"/>
        <end position="405"/>
    </location>
</feature>
<feature type="transmembrane region" description="Helical" evidence="5">
    <location>
        <begin position="114"/>
        <end position="141"/>
    </location>
</feature>
<organism evidence="6 7">
    <name type="scientific">Hyaloscypha variabilis (strain UAMH 11265 / GT02V1 / F)</name>
    <name type="common">Meliniomyces variabilis</name>
    <dbReference type="NCBI Taxonomy" id="1149755"/>
    <lineage>
        <taxon>Eukaryota</taxon>
        <taxon>Fungi</taxon>
        <taxon>Dikarya</taxon>
        <taxon>Ascomycota</taxon>
        <taxon>Pezizomycotina</taxon>
        <taxon>Leotiomycetes</taxon>
        <taxon>Helotiales</taxon>
        <taxon>Hyaloscyphaceae</taxon>
        <taxon>Hyaloscypha</taxon>
        <taxon>Hyaloscypha variabilis</taxon>
    </lineage>
</organism>
<protein>
    <recommendedName>
        <fullName evidence="8">MFS general substrate transporter</fullName>
    </recommendedName>
</protein>
<dbReference type="Pfam" id="PF05978">
    <property type="entry name" value="UNC-93"/>
    <property type="match status" value="1"/>
</dbReference>
<feature type="transmembrane region" description="Helical" evidence="5">
    <location>
        <begin position="24"/>
        <end position="45"/>
    </location>
</feature>
<feature type="transmembrane region" description="Helical" evidence="5">
    <location>
        <begin position="185"/>
        <end position="205"/>
    </location>
</feature>
<reference evidence="6 7" key="1">
    <citation type="submission" date="2016-04" db="EMBL/GenBank/DDBJ databases">
        <title>A degradative enzymes factory behind the ericoid mycorrhizal symbiosis.</title>
        <authorList>
            <consortium name="DOE Joint Genome Institute"/>
            <person name="Martino E."/>
            <person name="Morin E."/>
            <person name="Grelet G."/>
            <person name="Kuo A."/>
            <person name="Kohler A."/>
            <person name="Daghino S."/>
            <person name="Barry K."/>
            <person name="Choi C."/>
            <person name="Cichocki N."/>
            <person name="Clum A."/>
            <person name="Copeland A."/>
            <person name="Hainaut M."/>
            <person name="Haridas S."/>
            <person name="Labutti K."/>
            <person name="Lindquist E."/>
            <person name="Lipzen A."/>
            <person name="Khouja H.-R."/>
            <person name="Murat C."/>
            <person name="Ohm R."/>
            <person name="Olson A."/>
            <person name="Spatafora J."/>
            <person name="Veneault-Fourrey C."/>
            <person name="Henrissat B."/>
            <person name="Grigoriev I."/>
            <person name="Martin F."/>
            <person name="Perotto S."/>
        </authorList>
    </citation>
    <scope>NUCLEOTIDE SEQUENCE [LARGE SCALE GENOMIC DNA]</scope>
    <source>
        <strain evidence="6 7">F</strain>
    </source>
</reference>
<feature type="transmembrane region" description="Helical" evidence="5">
    <location>
        <begin position="89"/>
        <end position="108"/>
    </location>
</feature>
<dbReference type="InterPro" id="IPR036259">
    <property type="entry name" value="MFS_trans_sf"/>
</dbReference>
<keyword evidence="2 5" id="KW-0812">Transmembrane</keyword>
<evidence type="ECO:0000313" key="7">
    <source>
        <dbReference type="Proteomes" id="UP000235786"/>
    </source>
</evidence>
<proteinExistence type="predicted"/>
<evidence type="ECO:0000256" key="1">
    <source>
        <dbReference type="ARBA" id="ARBA00004141"/>
    </source>
</evidence>
<accession>A0A2J6S8P7</accession>
<evidence type="ECO:0000256" key="3">
    <source>
        <dbReference type="ARBA" id="ARBA00022989"/>
    </source>
</evidence>
<feature type="transmembrane region" description="Helical" evidence="5">
    <location>
        <begin position="65"/>
        <end position="82"/>
    </location>
</feature>
<dbReference type="SUPFAM" id="SSF103473">
    <property type="entry name" value="MFS general substrate transporter"/>
    <property type="match status" value="1"/>
</dbReference>
<evidence type="ECO:0000256" key="2">
    <source>
        <dbReference type="ARBA" id="ARBA00022692"/>
    </source>
</evidence>
<dbReference type="AlphaFoldDB" id="A0A2J6S8P7"/>
<dbReference type="InterPro" id="IPR051617">
    <property type="entry name" value="UNC-93-like_regulator"/>
</dbReference>
<dbReference type="Gene3D" id="1.20.1250.20">
    <property type="entry name" value="MFS general substrate transporter like domains"/>
    <property type="match status" value="1"/>
</dbReference>
<feature type="transmembrane region" description="Helical" evidence="5">
    <location>
        <begin position="242"/>
        <end position="262"/>
    </location>
</feature>
<evidence type="ECO:0000256" key="5">
    <source>
        <dbReference type="SAM" id="Phobius"/>
    </source>
</evidence>
<evidence type="ECO:0000313" key="6">
    <source>
        <dbReference type="EMBL" id="PMD47138.1"/>
    </source>
</evidence>
<feature type="transmembrane region" description="Helical" evidence="5">
    <location>
        <begin position="153"/>
        <end position="173"/>
    </location>
</feature>
<dbReference type="GO" id="GO:0016020">
    <property type="term" value="C:membrane"/>
    <property type="evidence" value="ECO:0007669"/>
    <property type="project" value="UniProtKB-SubCell"/>
</dbReference>
<dbReference type="Proteomes" id="UP000235786">
    <property type="component" value="Unassembled WGS sequence"/>
</dbReference>
<feature type="transmembrane region" description="Helical" evidence="5">
    <location>
        <begin position="417"/>
        <end position="435"/>
    </location>
</feature>
<keyword evidence="4 5" id="KW-0472">Membrane</keyword>
<dbReference type="EMBL" id="KZ613938">
    <property type="protein sequence ID" value="PMD47138.1"/>
    <property type="molecule type" value="Genomic_DNA"/>
</dbReference>
<evidence type="ECO:0000256" key="4">
    <source>
        <dbReference type="ARBA" id="ARBA00023136"/>
    </source>
</evidence>
<dbReference type="PANTHER" id="PTHR23294">
    <property type="entry name" value="ET TRANSLATION PRODUCT-RELATED"/>
    <property type="match status" value="1"/>
</dbReference>
<keyword evidence="7" id="KW-1185">Reference proteome</keyword>
<keyword evidence="3 5" id="KW-1133">Transmembrane helix</keyword>
<feature type="transmembrane region" description="Helical" evidence="5">
    <location>
        <begin position="306"/>
        <end position="329"/>
    </location>
</feature>
<comment type="subcellular location">
    <subcellularLocation>
        <location evidence="1">Membrane</location>
        <topology evidence="1">Multi-pass membrane protein</topology>
    </subcellularLocation>
</comment>
<gene>
    <name evidence="6" type="ORF">L207DRAFT_478082</name>
</gene>
<sequence>MMSSSSSTELQFVQLPFLRRNNPFIQVLLSGACLFCNPGLYLAITGLGAGGGKVTSTTMADISNGVLYGLFTFSALLGGTMINTFGPRITMMFGVTGYPIYIGGLWYFDSYCKLWFPVLAGAYLGITAGCLWSVAGFMGNAYAEESQKGTWRAIQWSCNASGATIGGFVALGINLHTTSESVPHSVYIIFIVLQICSVGFAALMLPPKLLLRSDGTALAEFKPATITQSLSGLGSLFKDWRIILMLPTFYAGEVFLVLQSSINAYAYNLRTRSLNNVLTNIVQIPFTLLTGHLLDNPKLGSRRQRGMIVVVIDAVFITGTYIAQTIWLASWKFDRNIPGPAIDWTDSSYPGAVIIYLCYGAQYGMFQNTVLWLLGSLTNQPSKTGHMVGLFVSVLSAGTASAFGIDSTKTPYERENGAYFALATISWPILFFIAWKCTTDSNYFCEEGVGIPIHVQLEHEKLARVIEEEVVGEKVYDQPVPEGSVIGKEEKV</sequence>
<dbReference type="InterPro" id="IPR010291">
    <property type="entry name" value="Ion_channel_UNC-93"/>
</dbReference>
<dbReference type="OrthoDB" id="196103at2759"/>